<dbReference type="Proteomes" id="UP000541185">
    <property type="component" value="Unassembled WGS sequence"/>
</dbReference>
<dbReference type="AlphaFoldDB" id="A0A848HEA7"/>
<sequence>MNMPFTAKRIPAYEPVISPIAHDYDRPAQEWERTCAAIGGFNPCSGRLTKICCVNDAFIGEHLDHITAAVEKGLVRRSTFAEQLFASQADFDDFVRFVRSYPGRIHDRWHQALAALAGIDAAHARLISTEDVLRTFAEV</sequence>
<comment type="caution">
    <text evidence="1">The sequence shown here is derived from an EMBL/GenBank/DDBJ whole genome shotgun (WGS) entry which is preliminary data.</text>
</comment>
<protein>
    <submittedName>
        <fullName evidence="1">Uncharacterized protein</fullName>
    </submittedName>
</protein>
<evidence type="ECO:0000313" key="2">
    <source>
        <dbReference type="Proteomes" id="UP000541185"/>
    </source>
</evidence>
<reference evidence="1 2" key="1">
    <citation type="submission" date="2020-04" db="EMBL/GenBank/DDBJ databases">
        <title>Ramlibacter sp. G-1-2-2 isolated from soil.</title>
        <authorList>
            <person name="Dahal R.H."/>
        </authorList>
    </citation>
    <scope>NUCLEOTIDE SEQUENCE [LARGE SCALE GENOMIC DNA]</scope>
    <source>
        <strain evidence="1 2">G-1-2-2</strain>
    </source>
</reference>
<organism evidence="1 2">
    <name type="scientific">Ramlibacter agri</name>
    <dbReference type="NCBI Taxonomy" id="2728837"/>
    <lineage>
        <taxon>Bacteria</taxon>
        <taxon>Pseudomonadati</taxon>
        <taxon>Pseudomonadota</taxon>
        <taxon>Betaproteobacteria</taxon>
        <taxon>Burkholderiales</taxon>
        <taxon>Comamonadaceae</taxon>
        <taxon>Ramlibacter</taxon>
    </lineage>
</organism>
<keyword evidence="2" id="KW-1185">Reference proteome</keyword>
<dbReference type="RefSeq" id="WP_169420214.1">
    <property type="nucleotide sequence ID" value="NZ_JABBFX010000002.1"/>
</dbReference>
<accession>A0A848HEA7</accession>
<evidence type="ECO:0000313" key="1">
    <source>
        <dbReference type="EMBL" id="NML45908.1"/>
    </source>
</evidence>
<dbReference type="EMBL" id="JABBFX010000002">
    <property type="protein sequence ID" value="NML45908.1"/>
    <property type="molecule type" value="Genomic_DNA"/>
</dbReference>
<name>A0A848HEA7_9BURK</name>
<gene>
    <name evidence="1" type="ORF">HHL11_19320</name>
</gene>
<proteinExistence type="predicted"/>